<reference evidence="4 5" key="1">
    <citation type="journal article" date="2011" name="Int. J. Syst. Evol. Microbiol.">
        <title>Zhongshania antarctica gen. nov., sp. nov. and Zhongshania guokunii sp. nov., gammaproteobacteria respectively isolated from coastal attached (fast) ice and surface seawater of the Antarctic.</title>
        <authorList>
            <person name="Li H.J."/>
            <person name="Zhang X.Y."/>
            <person name="Chen C.X."/>
            <person name="Zhang Y.J."/>
            <person name="Gao Z.M."/>
            <person name="Yu Y."/>
            <person name="Chen X.L."/>
            <person name="Chen B."/>
            <person name="Zhang Y.Z."/>
        </authorList>
    </citation>
    <scope>NUCLEOTIDE SEQUENCE [LARGE SCALE GENOMIC DNA]</scope>
    <source>
        <strain evidence="4 5">R06B22</strain>
    </source>
</reference>
<dbReference type="Pfam" id="PF04333">
    <property type="entry name" value="MlaA"/>
    <property type="match status" value="1"/>
</dbReference>
<evidence type="ECO:0000313" key="4">
    <source>
        <dbReference type="EMBL" id="MEX1666104.1"/>
    </source>
</evidence>
<keyword evidence="2 3" id="KW-0732">Signal</keyword>
<evidence type="ECO:0000256" key="3">
    <source>
        <dbReference type="SAM" id="SignalP"/>
    </source>
</evidence>
<evidence type="ECO:0000313" key="5">
    <source>
        <dbReference type="Proteomes" id="UP001557484"/>
    </source>
</evidence>
<accession>A0ABV3TXX7</accession>
<comment type="similarity">
    <text evidence="1">Belongs to the MlaA family.</text>
</comment>
<proteinExistence type="inferred from homology"/>
<dbReference type="RefSeq" id="WP_368376189.1">
    <property type="nucleotide sequence ID" value="NZ_JBFRYB010000001.1"/>
</dbReference>
<dbReference type="PRINTS" id="PR01805">
    <property type="entry name" value="VACJLIPOPROT"/>
</dbReference>
<sequence>MERITCALVLAILSAFHCVAVSADIGGDSRDPWEGFNRAVFSFNDSADKYVLQPVARGYRKVTPTFVDQSLANFFNNLGEIKNVGNNALQGDGGDMLVSGGRFLINTTVGVLGIFDVATYIGLTRDSEDFGQTLAVWGLGNGPYLMLPLLGPSTLRDSVGSGVDSYTEITRGIDPSTVQLGMTMLDLLQVRASLLGTEDLVSGDKYTFFKDVYLQRRDFLINDGKLKDDFGGEDFEAFDF</sequence>
<keyword evidence="4" id="KW-0449">Lipoprotein</keyword>
<feature type="chain" id="PRO_5045100325" evidence="3">
    <location>
        <begin position="24"/>
        <end position="240"/>
    </location>
</feature>
<keyword evidence="5" id="KW-1185">Reference proteome</keyword>
<comment type="caution">
    <text evidence="4">The sequence shown here is derived from an EMBL/GenBank/DDBJ whole genome shotgun (WGS) entry which is preliminary data.</text>
</comment>
<evidence type="ECO:0000256" key="2">
    <source>
        <dbReference type="ARBA" id="ARBA00022729"/>
    </source>
</evidence>
<protein>
    <submittedName>
        <fullName evidence="4">VacJ family lipoprotein</fullName>
    </submittedName>
</protein>
<feature type="signal peptide" evidence="3">
    <location>
        <begin position="1"/>
        <end position="23"/>
    </location>
</feature>
<dbReference type="PANTHER" id="PTHR30035">
    <property type="entry name" value="LIPOPROTEIN VACJ-RELATED"/>
    <property type="match status" value="1"/>
</dbReference>
<dbReference type="Proteomes" id="UP001557484">
    <property type="component" value="Unassembled WGS sequence"/>
</dbReference>
<name>A0ABV3TXX7_9GAMM</name>
<dbReference type="InterPro" id="IPR007428">
    <property type="entry name" value="MlaA"/>
</dbReference>
<dbReference type="PANTHER" id="PTHR30035:SF3">
    <property type="entry name" value="INTERMEMBRANE PHOSPHOLIPID TRANSPORT SYSTEM LIPOPROTEIN MLAA"/>
    <property type="match status" value="1"/>
</dbReference>
<organism evidence="4 5">
    <name type="scientific">Zhongshania arctica</name>
    <dbReference type="NCBI Taxonomy" id="3238302"/>
    <lineage>
        <taxon>Bacteria</taxon>
        <taxon>Pseudomonadati</taxon>
        <taxon>Pseudomonadota</taxon>
        <taxon>Gammaproteobacteria</taxon>
        <taxon>Cellvibrionales</taxon>
        <taxon>Spongiibacteraceae</taxon>
        <taxon>Zhongshania</taxon>
    </lineage>
</organism>
<dbReference type="EMBL" id="JBFRYB010000001">
    <property type="protein sequence ID" value="MEX1666104.1"/>
    <property type="molecule type" value="Genomic_DNA"/>
</dbReference>
<gene>
    <name evidence="4" type="ORF">AB4875_11465</name>
</gene>
<evidence type="ECO:0000256" key="1">
    <source>
        <dbReference type="ARBA" id="ARBA00010634"/>
    </source>
</evidence>